<evidence type="ECO:0000259" key="1">
    <source>
        <dbReference type="Pfam" id="PF09356"/>
    </source>
</evidence>
<gene>
    <name evidence="2" type="ORF">SAMN04488045_2656</name>
</gene>
<sequence length="300" mass="32901">MSVAELEAHLGTGHTTVSRCWKITRNDGEFLGFTDHDRDLSFDGVDFKAETGLTAMALQQGTGLAVDNTEALGALSSTAIREEDIEAGRYDGAEVLAYLVNWADVSQRKVLFRGFIGEVRRTDGQFQAELRGLTDLLNRPIGRAYQKPCTAVFGDRSCGVDLDAPGMVATVVVQDVPERLKVRFAAMHGYDVGWFERGAFQVIDGAAHGLSVAIKRDITLADGSREIELWQSLRAELAAGDTVRLVAGCDKRFDTCVGKFANGVNFQGFPDIPGEDWMISQPSKNAQRKSKRKGLNWIRL</sequence>
<evidence type="ECO:0000313" key="3">
    <source>
        <dbReference type="Proteomes" id="UP000236752"/>
    </source>
</evidence>
<dbReference type="RefSeq" id="WP_103910986.1">
    <property type="nucleotide sequence ID" value="NZ_FNUZ01000004.1"/>
</dbReference>
<dbReference type="Proteomes" id="UP000236752">
    <property type="component" value="Unassembled WGS sequence"/>
</dbReference>
<dbReference type="InterPro" id="IPR011928">
    <property type="entry name" value="Phage_phiJL001_Gp84"/>
</dbReference>
<feature type="domain" description="Bacteriophage phiJL001 Gp84 C-terminal" evidence="1">
    <location>
        <begin position="193"/>
        <end position="276"/>
    </location>
</feature>
<dbReference type="Pfam" id="PF09931">
    <property type="entry name" value="Phage_phiJL001_Gp84_N"/>
    <property type="match status" value="1"/>
</dbReference>
<dbReference type="InterPro" id="IPR018964">
    <property type="entry name" value="Phage_phiJL001_Gp84_C"/>
</dbReference>
<evidence type="ECO:0000313" key="2">
    <source>
        <dbReference type="EMBL" id="SEG39944.1"/>
    </source>
</evidence>
<dbReference type="EMBL" id="FNUZ01000004">
    <property type="protein sequence ID" value="SEG39944.1"/>
    <property type="molecule type" value="Genomic_DNA"/>
</dbReference>
<dbReference type="OrthoDB" id="1633386at2"/>
<organism evidence="2 3">
    <name type="scientific">Thalassococcus halodurans</name>
    <dbReference type="NCBI Taxonomy" id="373675"/>
    <lineage>
        <taxon>Bacteria</taxon>
        <taxon>Pseudomonadati</taxon>
        <taxon>Pseudomonadota</taxon>
        <taxon>Alphaproteobacteria</taxon>
        <taxon>Rhodobacterales</taxon>
        <taxon>Roseobacteraceae</taxon>
        <taxon>Thalassococcus</taxon>
    </lineage>
</organism>
<protein>
    <recommendedName>
        <fullName evidence="1">Bacteriophage phiJL001 Gp84 C-terminal domain-containing protein</fullName>
    </recommendedName>
</protein>
<dbReference type="Pfam" id="PF09356">
    <property type="entry name" value="Phage_BR0599"/>
    <property type="match status" value="1"/>
</dbReference>
<accession>A0A1H5ZVE0</accession>
<reference evidence="2 3" key="1">
    <citation type="submission" date="2016-10" db="EMBL/GenBank/DDBJ databases">
        <authorList>
            <person name="de Groot N.N."/>
        </authorList>
    </citation>
    <scope>NUCLEOTIDE SEQUENCE [LARGE SCALE GENOMIC DNA]</scope>
    <source>
        <strain evidence="2 3">DSM 26915</strain>
    </source>
</reference>
<proteinExistence type="predicted"/>
<dbReference type="AlphaFoldDB" id="A0A1H5ZVE0"/>
<dbReference type="NCBIfam" id="TIGR02218">
    <property type="entry name" value="phg_TIGR02218"/>
    <property type="match status" value="1"/>
</dbReference>
<keyword evidence="3" id="KW-1185">Reference proteome</keyword>
<name>A0A1H5ZVE0_9RHOB</name>